<feature type="transmembrane region" description="Helical" evidence="8">
    <location>
        <begin position="368"/>
        <end position="387"/>
    </location>
</feature>
<evidence type="ECO:0000256" key="7">
    <source>
        <dbReference type="SAM" id="MobiDB-lite"/>
    </source>
</evidence>
<dbReference type="InterPro" id="IPR038770">
    <property type="entry name" value="Na+/solute_symporter_sf"/>
</dbReference>
<dbReference type="InterPro" id="IPR003148">
    <property type="entry name" value="RCK_N"/>
</dbReference>
<accession>M0AED8</accession>
<feature type="region of interest" description="Disordered" evidence="7">
    <location>
        <begin position="568"/>
        <end position="617"/>
    </location>
</feature>
<dbReference type="PANTHER" id="PTHR42751:SF3">
    <property type="entry name" value="SODIUM_GLUTAMATE SYMPORTER"/>
    <property type="match status" value="1"/>
</dbReference>
<evidence type="ECO:0000259" key="9">
    <source>
        <dbReference type="Pfam" id="PF00999"/>
    </source>
</evidence>
<evidence type="ECO:0000256" key="8">
    <source>
        <dbReference type="SAM" id="Phobius"/>
    </source>
</evidence>
<name>M0AED8_9EURY</name>
<feature type="transmembrane region" description="Helical" evidence="8">
    <location>
        <begin position="176"/>
        <end position="198"/>
    </location>
</feature>
<dbReference type="RefSeq" id="WP_006651500.1">
    <property type="nucleotide sequence ID" value="NZ_AOIM01000007.1"/>
</dbReference>
<reference evidence="11 12" key="1">
    <citation type="journal article" date="2014" name="PLoS Genet.">
        <title>Phylogenetically driven sequencing of extremely halophilic archaea reveals strategies for static and dynamic osmo-response.</title>
        <authorList>
            <person name="Becker E.A."/>
            <person name="Seitzer P.M."/>
            <person name="Tritt A."/>
            <person name="Larsen D."/>
            <person name="Krusor M."/>
            <person name="Yao A.I."/>
            <person name="Wu D."/>
            <person name="Madern D."/>
            <person name="Eisen J.A."/>
            <person name="Darling A.E."/>
            <person name="Facciotti M.T."/>
        </authorList>
    </citation>
    <scope>NUCLEOTIDE SEQUENCE [LARGE SCALE GENOMIC DNA]</scope>
    <source>
        <strain evidence="11 12">JCM 10989</strain>
    </source>
</reference>
<dbReference type="Proteomes" id="UP000011519">
    <property type="component" value="Unassembled WGS sequence"/>
</dbReference>
<keyword evidence="5 8" id="KW-1133">Transmembrane helix</keyword>
<keyword evidence="12" id="KW-1185">Reference proteome</keyword>
<keyword evidence="3" id="KW-0813">Transport</keyword>
<dbReference type="InterPro" id="IPR006153">
    <property type="entry name" value="Cation/H_exchanger_TM"/>
</dbReference>
<evidence type="ECO:0000313" key="12">
    <source>
        <dbReference type="Proteomes" id="UP000011519"/>
    </source>
</evidence>
<dbReference type="Gene3D" id="3.40.50.720">
    <property type="entry name" value="NAD(P)-binding Rossmann-like Domain"/>
    <property type="match status" value="1"/>
</dbReference>
<feature type="transmembrane region" description="Helical" evidence="8">
    <location>
        <begin position="339"/>
        <end position="362"/>
    </location>
</feature>
<dbReference type="EMBL" id="AOIM01000007">
    <property type="protein sequence ID" value="ELY95703.1"/>
    <property type="molecule type" value="Genomic_DNA"/>
</dbReference>
<evidence type="ECO:0000256" key="5">
    <source>
        <dbReference type="ARBA" id="ARBA00022989"/>
    </source>
</evidence>
<evidence type="ECO:0000256" key="6">
    <source>
        <dbReference type="ARBA" id="ARBA00023136"/>
    </source>
</evidence>
<feature type="transmembrane region" description="Helical" evidence="8">
    <location>
        <begin position="88"/>
        <end position="112"/>
    </location>
</feature>
<evidence type="ECO:0000256" key="1">
    <source>
        <dbReference type="ARBA" id="ARBA00004141"/>
    </source>
</evidence>
<dbReference type="GO" id="GO:1902600">
    <property type="term" value="P:proton transmembrane transport"/>
    <property type="evidence" value="ECO:0007669"/>
    <property type="project" value="InterPro"/>
</dbReference>
<dbReference type="GO" id="GO:0006813">
    <property type="term" value="P:potassium ion transport"/>
    <property type="evidence" value="ECO:0007669"/>
    <property type="project" value="InterPro"/>
</dbReference>
<sequence length="617" mass="65620">MATEVALTVDLAIILFSATLAGFVAKQTGQPTIIAYILAGVVIGPAALGIVEVSELTELLSELGLAFLLFLLGIKMRLEEIRHVLSSIVKISIPQMIAVFLVGAGIAFALNFGLVESVLIGLAVMYSSTAVVIKMLTDKDEATSLHGKLDVGVLLVQDVVVVIILAVLAAGQPDSLAEVATTLAVVLVLVALVTIAALVSSRTVLPVVFRRIADNEEIFFLVAIAWAFLFVFVSDNINLFLEPLFGITAYLSIEMGAFMAGVAIAQLPYSKELQDRVNPLTDLFVMVFFVSVAIDLEAAQLFEYAPEAAIAALVLMPVKFLIFFSLLDWQGFGSETTFLGSINMIQVSEFGIIVAAVAVEGGFIEPEILGFMTLLAIFTMAVSVYLIEFSHQLFERFEPTITRFTSEGDFEGGKQEYRDHAVVVGYDEVTQNALPLLAAHYDDVVVIDRTVEHIETLEAEGYDAVYGDFRNATIRKDVAVSKADFVLSSSVDPAVNSVLLESVDEEATVLVEAERLEDARLLYESGVHCVLMTPYLAADRLGEYLETYLKEGSDDELEAALESDIELLDSTGSFPGPGGGTGTGTGTGAGLGAGPGTDDSNGSGSGSGSGNGGGLDE</sequence>
<evidence type="ECO:0000256" key="2">
    <source>
        <dbReference type="ARBA" id="ARBA00005551"/>
    </source>
</evidence>
<feature type="compositionally biased region" description="Gly residues" evidence="7">
    <location>
        <begin position="575"/>
        <end position="595"/>
    </location>
</feature>
<evidence type="ECO:0000259" key="10">
    <source>
        <dbReference type="Pfam" id="PF02254"/>
    </source>
</evidence>
<feature type="transmembrane region" description="Helical" evidence="8">
    <location>
        <begin position="218"/>
        <end position="241"/>
    </location>
</feature>
<feature type="transmembrane region" description="Helical" evidence="8">
    <location>
        <begin position="59"/>
        <end position="76"/>
    </location>
</feature>
<keyword evidence="6 8" id="KW-0472">Membrane</keyword>
<protein>
    <submittedName>
        <fullName evidence="11">Sodium/hydrogen exchanger</fullName>
    </submittedName>
</protein>
<feature type="domain" description="RCK N-terminal" evidence="10">
    <location>
        <begin position="422"/>
        <end position="532"/>
    </location>
</feature>
<feature type="transmembrane region" description="Helical" evidence="8">
    <location>
        <begin position="281"/>
        <end position="302"/>
    </location>
</feature>
<feature type="transmembrane region" description="Helical" evidence="8">
    <location>
        <begin position="247"/>
        <end position="269"/>
    </location>
</feature>
<organism evidence="11 12">
    <name type="scientific">Natrialba hulunbeirensis JCM 10989</name>
    <dbReference type="NCBI Taxonomy" id="1227493"/>
    <lineage>
        <taxon>Archaea</taxon>
        <taxon>Methanobacteriati</taxon>
        <taxon>Methanobacteriota</taxon>
        <taxon>Stenosarchaea group</taxon>
        <taxon>Halobacteria</taxon>
        <taxon>Halobacteriales</taxon>
        <taxon>Natrialbaceae</taxon>
        <taxon>Natrialba</taxon>
    </lineage>
</organism>
<dbReference type="STRING" id="1227493.C483_01119"/>
<dbReference type="SUPFAM" id="SSF51735">
    <property type="entry name" value="NAD(P)-binding Rossmann-fold domains"/>
    <property type="match status" value="1"/>
</dbReference>
<evidence type="ECO:0000313" key="11">
    <source>
        <dbReference type="EMBL" id="ELY95703.1"/>
    </source>
</evidence>
<evidence type="ECO:0000256" key="3">
    <source>
        <dbReference type="ARBA" id="ARBA00022448"/>
    </source>
</evidence>
<feature type="domain" description="Cation/H+ exchanger transmembrane" evidence="9">
    <location>
        <begin position="16"/>
        <end position="382"/>
    </location>
</feature>
<gene>
    <name evidence="11" type="ORF">C483_01119</name>
</gene>
<feature type="transmembrane region" description="Helical" evidence="8">
    <location>
        <begin position="308"/>
        <end position="327"/>
    </location>
</feature>
<comment type="caution">
    <text evidence="11">The sequence shown here is derived from an EMBL/GenBank/DDBJ whole genome shotgun (WGS) entry which is preliminary data.</text>
</comment>
<comment type="similarity">
    <text evidence="2">Belongs to the monovalent cation:proton antiporter 2 (CPA2) transporter (TC 2.A.37) family.</text>
</comment>
<feature type="transmembrane region" description="Helical" evidence="8">
    <location>
        <begin position="6"/>
        <end position="25"/>
    </location>
</feature>
<dbReference type="InterPro" id="IPR036291">
    <property type="entry name" value="NAD(P)-bd_dom_sf"/>
</dbReference>
<feature type="transmembrane region" description="Helical" evidence="8">
    <location>
        <begin position="32"/>
        <end position="53"/>
    </location>
</feature>
<proteinExistence type="inferred from homology"/>
<dbReference type="Pfam" id="PF02254">
    <property type="entry name" value="TrkA_N"/>
    <property type="match status" value="1"/>
</dbReference>
<feature type="transmembrane region" description="Helical" evidence="8">
    <location>
        <begin position="118"/>
        <end position="137"/>
    </location>
</feature>
<comment type="subcellular location">
    <subcellularLocation>
        <location evidence="1">Membrane</location>
        <topology evidence="1">Multi-pass membrane protein</topology>
    </subcellularLocation>
</comment>
<evidence type="ECO:0000256" key="4">
    <source>
        <dbReference type="ARBA" id="ARBA00022692"/>
    </source>
</evidence>
<keyword evidence="4 8" id="KW-0812">Transmembrane</keyword>
<dbReference type="PATRIC" id="fig|1227493.4.peg.206"/>
<feature type="compositionally biased region" description="Gly residues" evidence="7">
    <location>
        <begin position="603"/>
        <end position="617"/>
    </location>
</feature>
<dbReference type="AlphaFoldDB" id="M0AED8"/>
<dbReference type="Pfam" id="PF00999">
    <property type="entry name" value="Na_H_Exchanger"/>
    <property type="match status" value="1"/>
</dbReference>
<feature type="transmembrane region" description="Helical" evidence="8">
    <location>
        <begin position="149"/>
        <end position="170"/>
    </location>
</feature>
<dbReference type="Gene3D" id="1.20.1530.20">
    <property type="match status" value="1"/>
</dbReference>
<dbReference type="GO" id="GO:0015297">
    <property type="term" value="F:antiporter activity"/>
    <property type="evidence" value="ECO:0007669"/>
    <property type="project" value="InterPro"/>
</dbReference>
<dbReference type="PANTHER" id="PTHR42751">
    <property type="entry name" value="SODIUM/HYDROGEN EXCHANGER FAMILY/TRKA DOMAIN PROTEIN"/>
    <property type="match status" value="1"/>
</dbReference>
<dbReference type="OrthoDB" id="43518at2157"/>
<dbReference type="GO" id="GO:0016020">
    <property type="term" value="C:membrane"/>
    <property type="evidence" value="ECO:0007669"/>
    <property type="project" value="UniProtKB-SubCell"/>
</dbReference>